<accession>A0A9P5PP69</accession>
<comment type="caution">
    <text evidence="2">The sequence shown here is derived from an EMBL/GenBank/DDBJ whole genome shotgun (WGS) entry which is preliminary data.</text>
</comment>
<dbReference type="EMBL" id="JADNRY010000050">
    <property type="protein sequence ID" value="KAF9069531.1"/>
    <property type="molecule type" value="Genomic_DNA"/>
</dbReference>
<dbReference type="OrthoDB" id="3057786at2759"/>
<evidence type="ECO:0000256" key="1">
    <source>
        <dbReference type="SAM" id="MobiDB-lite"/>
    </source>
</evidence>
<keyword evidence="3" id="KW-1185">Reference proteome</keyword>
<feature type="region of interest" description="Disordered" evidence="1">
    <location>
        <begin position="96"/>
        <end position="151"/>
    </location>
</feature>
<proteinExistence type="predicted"/>
<dbReference type="Proteomes" id="UP000772434">
    <property type="component" value="Unassembled WGS sequence"/>
</dbReference>
<organism evidence="2 3">
    <name type="scientific">Rhodocollybia butyracea</name>
    <dbReference type="NCBI Taxonomy" id="206335"/>
    <lineage>
        <taxon>Eukaryota</taxon>
        <taxon>Fungi</taxon>
        <taxon>Dikarya</taxon>
        <taxon>Basidiomycota</taxon>
        <taxon>Agaricomycotina</taxon>
        <taxon>Agaricomycetes</taxon>
        <taxon>Agaricomycetidae</taxon>
        <taxon>Agaricales</taxon>
        <taxon>Marasmiineae</taxon>
        <taxon>Omphalotaceae</taxon>
        <taxon>Rhodocollybia</taxon>
    </lineage>
</organism>
<evidence type="ECO:0000313" key="3">
    <source>
        <dbReference type="Proteomes" id="UP000772434"/>
    </source>
</evidence>
<feature type="compositionally biased region" description="Polar residues" evidence="1">
    <location>
        <begin position="103"/>
        <end position="128"/>
    </location>
</feature>
<dbReference type="AlphaFoldDB" id="A0A9P5PP69"/>
<feature type="compositionally biased region" description="Basic residues" evidence="1">
    <location>
        <begin position="136"/>
        <end position="147"/>
    </location>
</feature>
<sequence length="671" mass="75579">MVVIQRVFNVFAGREQFKTDHIAPYRTLHRSLRPGYYMAEAVVLAGIGAAATASSQWIGPSTFTARHEESQRKKMGDIQLYNDRWYNIPDQEVDSDEEKEFQSLRNEAQQKGSDYGSSISDFKQTSVFNPVDKIQSRHQVRKSKRETHRSLNSLESYVRRVSYRSQANSRASSRARAGSEASRYAESIIGTTDSPPDLYLRNENILEWSHGLSPNDSPLSVPSILPEPSDDSELNALRKTLVSLEAGGVEAFVFKRTSTALSHVIHALDSYYAHVIFLNVETPFVLEKLVCVGFQTTFLEVTNLSKGSEDERKLMKALHDEQKGPAKMIWMQAPSGTICQKSRANFTSVMEVNVPALRIFLDVHFVGHHESRPYILVDHQTSLFYCSPLLFGADITLSSLTTETSVLSILTVPASTGSIPSPASGNSFSSTSKCLNIPYPFISPVPDDDECNLARREAAMMEGRMKDSGLNALSIARALGGDMDRIDSKIRHKWIKEVVYPGYIPRSSSQQDKKAQVSKEIKERAKRRAKIAWETMSPDAVKWICGLHVFHGVQSQFPSGNVVSVSLRPTSKPFGTVYHYYSHRIYPTMGLQTNYGILKLDAHIKFCSFRGFTNGVVITDGIVTLTVPTGDWQYFLQEFQVILKHLYETHEWEERLKEVSSSTYLWDKNRV</sequence>
<gene>
    <name evidence="2" type="ORF">BDP27DRAFT_720538</name>
</gene>
<name>A0A9P5PP69_9AGAR</name>
<protein>
    <submittedName>
        <fullName evidence="2">Uncharacterized protein</fullName>
    </submittedName>
</protein>
<evidence type="ECO:0000313" key="2">
    <source>
        <dbReference type="EMBL" id="KAF9069531.1"/>
    </source>
</evidence>
<reference evidence="2" key="1">
    <citation type="submission" date="2020-11" db="EMBL/GenBank/DDBJ databases">
        <authorList>
            <consortium name="DOE Joint Genome Institute"/>
            <person name="Ahrendt S."/>
            <person name="Riley R."/>
            <person name="Andreopoulos W."/>
            <person name="Labutti K."/>
            <person name="Pangilinan J."/>
            <person name="Ruiz-Duenas F.J."/>
            <person name="Barrasa J.M."/>
            <person name="Sanchez-Garcia M."/>
            <person name="Camarero S."/>
            <person name="Miyauchi S."/>
            <person name="Serrano A."/>
            <person name="Linde D."/>
            <person name="Babiker R."/>
            <person name="Drula E."/>
            <person name="Ayuso-Fernandez I."/>
            <person name="Pacheco R."/>
            <person name="Padilla G."/>
            <person name="Ferreira P."/>
            <person name="Barriuso J."/>
            <person name="Kellner H."/>
            <person name="Castanera R."/>
            <person name="Alfaro M."/>
            <person name="Ramirez L."/>
            <person name="Pisabarro A.G."/>
            <person name="Kuo A."/>
            <person name="Tritt A."/>
            <person name="Lipzen A."/>
            <person name="He G."/>
            <person name="Yan M."/>
            <person name="Ng V."/>
            <person name="Cullen D."/>
            <person name="Martin F."/>
            <person name="Rosso M.-N."/>
            <person name="Henrissat B."/>
            <person name="Hibbett D."/>
            <person name="Martinez A.T."/>
            <person name="Grigoriev I.V."/>
        </authorList>
    </citation>
    <scope>NUCLEOTIDE SEQUENCE</scope>
    <source>
        <strain evidence="2">AH 40177</strain>
    </source>
</reference>